<dbReference type="PANTHER" id="PTHR12563:SF17">
    <property type="entry name" value="DIHYDROXYACETONE PHOSPHATE ACYLTRANSFERASE"/>
    <property type="match status" value="1"/>
</dbReference>
<accession>A0A369KPQ0</accession>
<dbReference type="UniPathway" id="UPA00557">
    <property type="reaction ID" value="UER00612"/>
</dbReference>
<keyword evidence="7 10" id="KW-0472">Membrane</keyword>
<dbReference type="Proteomes" id="UP000253934">
    <property type="component" value="Unassembled WGS sequence"/>
</dbReference>
<dbReference type="EC" id="2.3.1.15" evidence="4"/>
<dbReference type="GO" id="GO:0004366">
    <property type="term" value="F:glycerol-3-phosphate O-acyltransferase activity"/>
    <property type="evidence" value="ECO:0007669"/>
    <property type="project" value="UniProtKB-EC"/>
</dbReference>
<dbReference type="InterPro" id="IPR045520">
    <property type="entry name" value="GPAT/DHAPAT_C"/>
</dbReference>
<evidence type="ECO:0000256" key="6">
    <source>
        <dbReference type="ARBA" id="ARBA00022679"/>
    </source>
</evidence>
<dbReference type="SMART" id="SM00563">
    <property type="entry name" value="PlsC"/>
    <property type="match status" value="1"/>
</dbReference>
<dbReference type="Pfam" id="PF01553">
    <property type="entry name" value="Acyltransferase"/>
    <property type="match status" value="1"/>
</dbReference>
<evidence type="ECO:0000259" key="11">
    <source>
        <dbReference type="SMART" id="SM00563"/>
    </source>
</evidence>
<proteinExistence type="inferred from homology"/>
<comment type="pathway">
    <text evidence="2">Phospholipid metabolism; CDP-diacylglycerol biosynthesis; CDP-diacylglycerol from sn-glycerol 3-phosphate: step 1/3.</text>
</comment>
<evidence type="ECO:0000256" key="2">
    <source>
        <dbReference type="ARBA" id="ARBA00004765"/>
    </source>
</evidence>
<sequence length="887" mass="103072">MYKIMGIHFTRWAWLYTSLSFFMRTKIYPKSVTKETFLNQIEGKAVIYVFPRMSIMDTIVLNKVLKSYGLKKIKTEAKSKRFRHAALLALKSGRFHFSEIHKERFLHDFIKLLRHDPRIKSEKIIFMPVSVFWSRAPERNEKGFFLRSLFPDDGTGNALQKLFMLILHRGEVNVSFGKTMTAAHIEGQIQNKLLESTNNQTIEDLEIEHARRIRRQFNIEFAKERTAAFGPTLYDNDKICQWVLSSPSSKKFISSSDNPIKTEEHIVRYIHEIGANYNYLTIRALEKFFDFIWTKIFEGVRVRNFEGVERSAKDGQVIWMPCHRSHFDYLLLNYVLFKKGFVVPHIAAGINLNFWPIGSILRRGGAFFIRRSFSGNKAYAHTFAEYVNYLLQNSFPVEFFQEGGRSRIGKLLSPKTGMLNICIQSIIKRKSENTYIIPVYFGYDKVMEDDTYAKELKGAKKQKENAFQFLNGIRKIFTNYGSVDVSFGEPIQVGKIWSEYINKVKLEIPKGVSVENAFLPQLFNEIPDNIDYRGPQIQDFVKHIANRVNQKINSAATASATSILATCLLTQPVHATINSEELQCKALLINHLINSFAKETNWKVSTTHHADNILEFLNIYFNESENKDSNNLQIKNKLTEINSLIEQTFKMGERWQLMEKITNENSEINYKIKTEKVMNLWWYRGTIFHLLSPFGIIAHFLLNTKNEDKNYLNVEYILDNIRKIWYDELFWDTDTSSELLANSCINILNQINIIQIDSNNSKKIILSKNDKALKALEFLSKLIEPEIELYGIQVATAMTLIKNKGYFTREELLQKSINSHTVAYSQALAHQPPIFSKVFATRAFDAFYKNGIYTPKENQKFSVNPIFLSRISSFLNLSIWSECTYKY</sequence>
<evidence type="ECO:0000256" key="3">
    <source>
        <dbReference type="ARBA" id="ARBA00007937"/>
    </source>
</evidence>
<evidence type="ECO:0000256" key="4">
    <source>
        <dbReference type="ARBA" id="ARBA00013113"/>
    </source>
</evidence>
<evidence type="ECO:0000256" key="7">
    <source>
        <dbReference type="ARBA" id="ARBA00023136"/>
    </source>
</evidence>
<comment type="caution">
    <text evidence="12">The sequence shown here is derived from an EMBL/GenBank/DDBJ whole genome shotgun (WGS) entry which is preliminary data.</text>
</comment>
<dbReference type="GO" id="GO:0006631">
    <property type="term" value="P:fatty acid metabolic process"/>
    <property type="evidence" value="ECO:0007669"/>
    <property type="project" value="TreeGrafter"/>
</dbReference>
<evidence type="ECO:0000313" key="12">
    <source>
        <dbReference type="EMBL" id="RDB36581.1"/>
    </source>
</evidence>
<dbReference type="GO" id="GO:0012505">
    <property type="term" value="C:endomembrane system"/>
    <property type="evidence" value="ECO:0007669"/>
    <property type="project" value="UniProtKB-SubCell"/>
</dbReference>
<reference evidence="12" key="1">
    <citation type="submission" date="2018-04" db="EMBL/GenBank/DDBJ databases">
        <title>Draft genome sequence of the Candidatus Spirobacillus cienkowskii, a pathogen of freshwater Daphnia species, reconstructed from hemolymph metagenomic reads.</title>
        <authorList>
            <person name="Bresciani L."/>
            <person name="Lemos L.N."/>
            <person name="Wale N."/>
            <person name="Lin J.Y."/>
            <person name="Fernandes G.R."/>
            <person name="Duffy M.A."/>
            <person name="Rodrigues J.M."/>
        </authorList>
    </citation>
    <scope>NUCLEOTIDE SEQUENCE [LARGE SCALE GENOMIC DNA]</scope>
    <source>
        <strain evidence="12">Binning01</strain>
    </source>
</reference>
<organism evidence="12 13">
    <name type="scientific">Spirobacillus cienkowskii</name>
    <dbReference type="NCBI Taxonomy" id="495820"/>
    <lineage>
        <taxon>Bacteria</taxon>
        <taxon>Pseudomonadati</taxon>
        <taxon>Bdellovibrionota</taxon>
        <taxon>Oligoflexia</taxon>
        <taxon>Silvanigrellales</taxon>
        <taxon>Spirobacillus</taxon>
    </lineage>
</organism>
<keyword evidence="6" id="KW-0808">Transferase</keyword>
<comment type="similarity">
    <text evidence="3">Belongs to the GPAT/DAPAT family.</text>
</comment>
<evidence type="ECO:0000256" key="10">
    <source>
        <dbReference type="SAM" id="Phobius"/>
    </source>
</evidence>
<evidence type="ECO:0000256" key="1">
    <source>
        <dbReference type="ARBA" id="ARBA00004184"/>
    </source>
</evidence>
<dbReference type="InterPro" id="IPR022284">
    <property type="entry name" value="GPAT/DHAPAT"/>
</dbReference>
<feature type="domain" description="Phospholipid/glycerol acyltransferase" evidence="11">
    <location>
        <begin position="317"/>
        <end position="444"/>
    </location>
</feature>
<keyword evidence="10" id="KW-1133">Transmembrane helix</keyword>
<feature type="transmembrane region" description="Helical" evidence="10">
    <location>
        <begin position="681"/>
        <end position="702"/>
    </location>
</feature>
<dbReference type="InterPro" id="IPR041728">
    <property type="entry name" value="GPAT/DHAPAT_LPLAT"/>
</dbReference>
<dbReference type="SUPFAM" id="SSF69593">
    <property type="entry name" value="Glycerol-3-phosphate (1)-acyltransferase"/>
    <property type="match status" value="1"/>
</dbReference>
<gene>
    <name evidence="12" type="ORF">DCC88_04695</name>
</gene>
<dbReference type="PIRSF" id="PIRSF000437">
    <property type="entry name" value="GPAT_DHAPAT"/>
    <property type="match status" value="1"/>
</dbReference>
<keyword evidence="10" id="KW-0812">Transmembrane</keyword>
<keyword evidence="8" id="KW-0012">Acyltransferase</keyword>
<dbReference type="PANTHER" id="PTHR12563">
    <property type="entry name" value="GLYCEROL-3-PHOSPHATE ACYLTRANSFERASE"/>
    <property type="match status" value="1"/>
</dbReference>
<protein>
    <recommendedName>
        <fullName evidence="5">Glycerol-3-phosphate acyltransferase</fullName>
        <ecNumber evidence="4">2.3.1.15</ecNumber>
    </recommendedName>
</protein>
<dbReference type="GO" id="GO:0016024">
    <property type="term" value="P:CDP-diacylglycerol biosynthetic process"/>
    <property type="evidence" value="ECO:0007669"/>
    <property type="project" value="UniProtKB-UniPathway"/>
</dbReference>
<dbReference type="AlphaFoldDB" id="A0A369KPQ0"/>
<evidence type="ECO:0000313" key="13">
    <source>
        <dbReference type="Proteomes" id="UP000253934"/>
    </source>
</evidence>
<keyword evidence="13" id="KW-1185">Reference proteome</keyword>
<comment type="catalytic activity">
    <reaction evidence="9">
        <text>sn-glycerol 3-phosphate + an acyl-CoA = a 1-acyl-sn-glycero-3-phosphate + CoA</text>
        <dbReference type="Rhea" id="RHEA:15325"/>
        <dbReference type="ChEBI" id="CHEBI:57287"/>
        <dbReference type="ChEBI" id="CHEBI:57597"/>
        <dbReference type="ChEBI" id="CHEBI:57970"/>
        <dbReference type="ChEBI" id="CHEBI:58342"/>
        <dbReference type="EC" id="2.3.1.15"/>
    </reaction>
</comment>
<dbReference type="EMBL" id="QOVW01000059">
    <property type="protein sequence ID" value="RDB36581.1"/>
    <property type="molecule type" value="Genomic_DNA"/>
</dbReference>
<evidence type="ECO:0000256" key="9">
    <source>
        <dbReference type="ARBA" id="ARBA00048427"/>
    </source>
</evidence>
<evidence type="ECO:0000256" key="8">
    <source>
        <dbReference type="ARBA" id="ARBA00023315"/>
    </source>
</evidence>
<evidence type="ECO:0000256" key="5">
    <source>
        <dbReference type="ARBA" id="ARBA00013432"/>
    </source>
</evidence>
<dbReference type="Pfam" id="PF19277">
    <property type="entry name" value="GPAT_C"/>
    <property type="match status" value="1"/>
</dbReference>
<dbReference type="InterPro" id="IPR002123">
    <property type="entry name" value="Plipid/glycerol_acylTrfase"/>
</dbReference>
<dbReference type="CDD" id="cd07993">
    <property type="entry name" value="LPLAT_DHAPAT-like"/>
    <property type="match status" value="1"/>
</dbReference>
<comment type="subcellular location">
    <subcellularLocation>
        <location evidence="1">Endomembrane system</location>
        <topology evidence="1">Peripheral membrane protein</topology>
    </subcellularLocation>
</comment>
<name>A0A369KPQ0_9BACT</name>